<dbReference type="PANTHER" id="PTHR34595:SF7">
    <property type="entry name" value="SLL1039 PROTEIN"/>
    <property type="match status" value="1"/>
</dbReference>
<dbReference type="RefSeq" id="WP_425307741.1">
    <property type="nucleotide sequence ID" value="NZ_CP154795.1"/>
</dbReference>
<dbReference type="Gene3D" id="3.30.1490.270">
    <property type="match status" value="1"/>
</dbReference>
<feature type="domain" description="Circularly permuted ATP-grasp type 2" evidence="2">
    <location>
        <begin position="111"/>
        <end position="490"/>
    </location>
</feature>
<name>A0ABZ3FJW0_9ACTN</name>
<evidence type="ECO:0000259" key="2">
    <source>
        <dbReference type="Pfam" id="PF14403"/>
    </source>
</evidence>
<dbReference type="EMBL" id="CP154795">
    <property type="protein sequence ID" value="XAN06307.1"/>
    <property type="molecule type" value="Genomic_DNA"/>
</dbReference>
<evidence type="ECO:0000256" key="1">
    <source>
        <dbReference type="SAM" id="MobiDB-lite"/>
    </source>
</evidence>
<keyword evidence="4" id="KW-1185">Reference proteome</keyword>
<dbReference type="InterPro" id="IPR051680">
    <property type="entry name" value="ATP-dep_Glu-Cys_Ligase-2"/>
</dbReference>
<protein>
    <submittedName>
        <fullName evidence="3">Circularly permuted type 2 ATP-grasp protein</fullName>
    </submittedName>
</protein>
<sequence>MTDSTLPVPPGPGFEDDLPDDRVSDAVDRLVTATAMLADYASPAADRAVDEAVGEGTPRPGYRSLLDAATALGPATLRERADRLRITQRAEGITFRPTADEEREFPLDFVPRLIPASDWQTIRTGCNQRARALDLFLDDVYGEQAIVRAGLIPEWMIGNAPGYRDDGRLATGVRAHVCGFDIVTAGDGRWQVLEDNLRIPSGLAYALWNRDLITRFAGEFIPPAPLVGHTGVAGTLLETLTRAAPPRCVGSPNVVLVTEGPENSAYAEHAELAARMGIPLIVPGDLLVVEEDRLARRTPTGTEPVDVIYQREVEETFLAATGADGRPLGDGIRSAVQRGTVTVANAFGNGVADDKAIYAFVPRMIEFYLGEQPILHNIPTYLCAEPDQLGDVLDNLGDLVTKPIDGHGGIGVVIGPDATGAELAARRAELLADPKNYVAQEAVTLSTLPAFDGEGFSPRHVDLRVFTHVRAIDPGDREAVTLPAALTRVAEPGSRIVNSSSGGGSKDTWILADPA</sequence>
<dbReference type="SUPFAM" id="SSF56059">
    <property type="entry name" value="Glutathione synthetase ATP-binding domain-like"/>
    <property type="match status" value="1"/>
</dbReference>
<dbReference type="InterPro" id="IPR025841">
    <property type="entry name" value="CP_ATPgrasp_2"/>
</dbReference>
<dbReference type="Proteomes" id="UP001442841">
    <property type="component" value="Chromosome"/>
</dbReference>
<reference evidence="3 4" key="1">
    <citation type="submission" date="2024-04" db="EMBL/GenBank/DDBJ databases">
        <title>Isolation of an actinomycete strain from pig manure.</title>
        <authorList>
            <person name="Gong T."/>
            <person name="Yu Z."/>
            <person name="An M."/>
            <person name="Wei C."/>
            <person name="Yang W."/>
            <person name="Liu L."/>
        </authorList>
    </citation>
    <scope>NUCLEOTIDE SEQUENCE [LARGE SCALE GENOMIC DNA]</scope>
    <source>
        <strain evidence="3 4">ZF39</strain>
    </source>
</reference>
<accession>A0ABZ3FJW0</accession>
<dbReference type="Gene3D" id="3.40.50.11290">
    <property type="match status" value="1"/>
</dbReference>
<dbReference type="PIRSF" id="PIRSF005522">
    <property type="entry name" value="UCP005522"/>
    <property type="match status" value="1"/>
</dbReference>
<evidence type="ECO:0000313" key="3">
    <source>
        <dbReference type="EMBL" id="XAN06307.1"/>
    </source>
</evidence>
<evidence type="ECO:0000313" key="4">
    <source>
        <dbReference type="Proteomes" id="UP001442841"/>
    </source>
</evidence>
<feature type="region of interest" description="Disordered" evidence="1">
    <location>
        <begin position="1"/>
        <end position="21"/>
    </location>
</feature>
<dbReference type="PANTHER" id="PTHR34595">
    <property type="entry name" value="BLR5612 PROTEIN"/>
    <property type="match status" value="1"/>
</dbReference>
<dbReference type="Pfam" id="PF14403">
    <property type="entry name" value="CP_ATPgrasp_2"/>
    <property type="match status" value="1"/>
</dbReference>
<dbReference type="InterPro" id="IPR016450">
    <property type="entry name" value="UCP005522"/>
</dbReference>
<organism evidence="3 4">
    <name type="scientific">Ammonicoccus fulvus</name>
    <dbReference type="NCBI Taxonomy" id="3138240"/>
    <lineage>
        <taxon>Bacteria</taxon>
        <taxon>Bacillati</taxon>
        <taxon>Actinomycetota</taxon>
        <taxon>Actinomycetes</taxon>
        <taxon>Propionibacteriales</taxon>
        <taxon>Propionibacteriaceae</taxon>
        <taxon>Ammonicoccus</taxon>
    </lineage>
</organism>
<proteinExistence type="predicted"/>
<gene>
    <name evidence="3" type="ORF">AADG42_02970</name>
</gene>